<reference evidence="1" key="1">
    <citation type="submission" date="2021-01" db="EMBL/GenBank/DDBJ databases">
        <title>Modified the classification status of verrucomicrobia.</title>
        <authorList>
            <person name="Feng X."/>
        </authorList>
    </citation>
    <scope>NUCLEOTIDE SEQUENCE</scope>
    <source>
        <strain evidence="1">5K15</strain>
    </source>
</reference>
<protein>
    <submittedName>
        <fullName evidence="1">Uncharacterized protein</fullName>
    </submittedName>
</protein>
<dbReference type="InterPro" id="IPR011048">
    <property type="entry name" value="Haem_d1_sf"/>
</dbReference>
<dbReference type="AlphaFoldDB" id="A0AAE2SDA2"/>
<sequence length="405" mass="42230">MEYLSRSTILPLALSATAILSQCGPSQLKSGPATPEIASQHVTKLRTYDSPGRSSEIISYAKHHGLLLATNSVAEEIQVMRLPNPGAANPQPLDMDASSPGIQGIQLGGEPTSVSAHPTQPYALSAVNGEQGRLVVIDLNAAARGQQKVVIDQKIGIQLDSIGVAPNGRWVVVADEAEGDGSTPGNILVAPISGNLGNGKSLAFRKVPGLAAALGRPAGRVEPEFIAIDPTSRFAAVSCQEDNAIALVRLSNSPSLGGVIRLPRNAQPDGVHLISHGSQTILAIAEEGTDSASFYQVSANNLSQPKLLARVNIRSLGGMGTRSDPEGVALFRQGGHLYCAIGIERANRVVIMNLDQPTAPVKEAIVSVGSRPEDVIAIRTGSTTTVLSADEGKPGRGEISFIRVQ</sequence>
<evidence type="ECO:0000313" key="1">
    <source>
        <dbReference type="EMBL" id="MBK1854867.1"/>
    </source>
</evidence>
<dbReference type="Proteomes" id="UP000634206">
    <property type="component" value="Unassembled WGS sequence"/>
</dbReference>
<evidence type="ECO:0000313" key="2">
    <source>
        <dbReference type="Proteomes" id="UP000634206"/>
    </source>
</evidence>
<organism evidence="1 2">
    <name type="scientific">Oceaniferula flava</name>
    <dbReference type="NCBI Taxonomy" id="2800421"/>
    <lineage>
        <taxon>Bacteria</taxon>
        <taxon>Pseudomonadati</taxon>
        <taxon>Verrucomicrobiota</taxon>
        <taxon>Verrucomicrobiia</taxon>
        <taxon>Verrucomicrobiales</taxon>
        <taxon>Verrucomicrobiaceae</taxon>
        <taxon>Oceaniferula</taxon>
    </lineage>
</organism>
<proteinExistence type="predicted"/>
<dbReference type="RefSeq" id="WP_309489478.1">
    <property type="nucleotide sequence ID" value="NZ_JAENIG010000004.1"/>
</dbReference>
<gene>
    <name evidence="1" type="ORF">JIN83_07835</name>
</gene>
<name>A0AAE2SDA2_9BACT</name>
<dbReference type="InterPro" id="IPR015943">
    <property type="entry name" value="WD40/YVTN_repeat-like_dom_sf"/>
</dbReference>
<comment type="caution">
    <text evidence="1">The sequence shown here is derived from an EMBL/GenBank/DDBJ whole genome shotgun (WGS) entry which is preliminary data.</text>
</comment>
<accession>A0AAE2SDA2</accession>
<keyword evidence="2" id="KW-1185">Reference proteome</keyword>
<dbReference type="SUPFAM" id="SSF51004">
    <property type="entry name" value="C-terminal (heme d1) domain of cytochrome cd1-nitrite reductase"/>
    <property type="match status" value="1"/>
</dbReference>
<dbReference type="EMBL" id="JAENIG010000004">
    <property type="protein sequence ID" value="MBK1854867.1"/>
    <property type="molecule type" value="Genomic_DNA"/>
</dbReference>
<dbReference type="Gene3D" id="2.130.10.10">
    <property type="entry name" value="YVTN repeat-like/Quinoprotein amine dehydrogenase"/>
    <property type="match status" value="1"/>
</dbReference>